<protein>
    <submittedName>
        <fullName evidence="1">Uncharacterized protein</fullName>
    </submittedName>
</protein>
<reference evidence="1" key="1">
    <citation type="submission" date="2021-01" db="EMBL/GenBank/DDBJ databases">
        <authorList>
            <person name="Corre E."/>
            <person name="Pelletier E."/>
            <person name="Niang G."/>
            <person name="Scheremetjew M."/>
            <person name="Finn R."/>
            <person name="Kale V."/>
            <person name="Holt S."/>
            <person name="Cochrane G."/>
            <person name="Meng A."/>
            <person name="Brown T."/>
            <person name="Cohen L."/>
        </authorList>
    </citation>
    <scope>NUCLEOTIDE SEQUENCE</scope>
    <source>
        <strain evidence="1">UTEX LB 985</strain>
    </source>
</reference>
<dbReference type="EMBL" id="HBGU01054970">
    <property type="protein sequence ID" value="CAD9504395.1"/>
    <property type="molecule type" value="Transcribed_RNA"/>
</dbReference>
<proteinExistence type="predicted"/>
<gene>
    <name evidence="1" type="ORF">CBRE1094_LOCUS30028</name>
</gene>
<organism evidence="1">
    <name type="scientific">Haptolina brevifila</name>
    <dbReference type="NCBI Taxonomy" id="156173"/>
    <lineage>
        <taxon>Eukaryota</taxon>
        <taxon>Haptista</taxon>
        <taxon>Haptophyta</taxon>
        <taxon>Prymnesiophyceae</taxon>
        <taxon>Prymnesiales</taxon>
        <taxon>Prymnesiaceae</taxon>
        <taxon>Haptolina</taxon>
    </lineage>
</organism>
<dbReference type="AlphaFoldDB" id="A0A7S2MVF5"/>
<sequence>MDAEILMHVLATFFDFILPPVIEAPAAAPAAAGAPGLFSKGFGCTAAASNPFGTFPSAPGTAKPAAKQDVFWRSATELTGFSSRHLVHASAKQRVRSDAVLLRHQEAGTPAARATNEGGAAGEVTAAGREMKRAGARYSVMCDGTEWVVAQGEHNAWEAIVLFLLNRAKRGGFLGGFDLRQEAFPSFMSAVTTQGAARAPEFDSPILRHGLLSVLHPWSQRLEALDLAEVTQALG</sequence>
<name>A0A7S2MVF5_9EUKA</name>
<accession>A0A7S2MVF5</accession>
<evidence type="ECO:0000313" key="1">
    <source>
        <dbReference type="EMBL" id="CAD9504395.1"/>
    </source>
</evidence>